<feature type="domain" description="AMP-dependent synthetase/ligase" evidence="3">
    <location>
        <begin position="124"/>
        <end position="330"/>
    </location>
</feature>
<dbReference type="AlphaFoldDB" id="A0A5S4EWW6"/>
<dbReference type="InterPro" id="IPR020845">
    <property type="entry name" value="AMP-binding_CS"/>
</dbReference>
<gene>
    <name evidence="5" type="ORF">ETD86_49045</name>
</gene>
<keyword evidence="2 5" id="KW-0436">Ligase</keyword>
<name>A0A5S4EWW6_9ACTN</name>
<organism evidence="5 6">
    <name type="scientific">Nonomuraea turkmeniaca</name>
    <dbReference type="NCBI Taxonomy" id="103838"/>
    <lineage>
        <taxon>Bacteria</taxon>
        <taxon>Bacillati</taxon>
        <taxon>Actinomycetota</taxon>
        <taxon>Actinomycetes</taxon>
        <taxon>Streptosporangiales</taxon>
        <taxon>Streptosporangiaceae</taxon>
        <taxon>Nonomuraea</taxon>
    </lineage>
</organism>
<dbReference type="OrthoDB" id="4363623at2"/>
<evidence type="ECO:0000313" key="5">
    <source>
        <dbReference type="EMBL" id="TMR08148.1"/>
    </source>
</evidence>
<dbReference type="InterPro" id="IPR025110">
    <property type="entry name" value="AMP-bd_C"/>
</dbReference>
<comment type="similarity">
    <text evidence="1">Belongs to the ATP-dependent AMP-binding enzyme family.</text>
</comment>
<dbReference type="PROSITE" id="PS00455">
    <property type="entry name" value="AMP_BINDING"/>
    <property type="match status" value="1"/>
</dbReference>
<dbReference type="Pfam" id="PF00501">
    <property type="entry name" value="AMP-binding"/>
    <property type="match status" value="2"/>
</dbReference>
<reference evidence="5 6" key="1">
    <citation type="submission" date="2019-05" db="EMBL/GenBank/DDBJ databases">
        <title>Draft genome sequence of Nonomuraea turkmeniaca DSM 43926.</title>
        <authorList>
            <person name="Saricaoglu S."/>
            <person name="Isik K."/>
        </authorList>
    </citation>
    <scope>NUCLEOTIDE SEQUENCE [LARGE SCALE GENOMIC DNA]</scope>
    <source>
        <strain evidence="5 6">DSM 43926</strain>
    </source>
</reference>
<dbReference type="GO" id="GO:0031956">
    <property type="term" value="F:medium-chain fatty acid-CoA ligase activity"/>
    <property type="evidence" value="ECO:0007669"/>
    <property type="project" value="TreeGrafter"/>
</dbReference>
<dbReference type="SUPFAM" id="SSF56801">
    <property type="entry name" value="Acetyl-CoA synthetase-like"/>
    <property type="match status" value="1"/>
</dbReference>
<dbReference type="InterPro" id="IPR042099">
    <property type="entry name" value="ANL_N_sf"/>
</dbReference>
<protein>
    <submittedName>
        <fullName evidence="5">ATP-dependent acyl-CoA ligase</fullName>
    </submittedName>
</protein>
<comment type="caution">
    <text evidence="5">The sequence shown here is derived from an EMBL/GenBank/DDBJ whole genome shotgun (WGS) entry which is preliminary data.</text>
</comment>
<feature type="domain" description="AMP-dependent synthetase/ligase" evidence="3">
    <location>
        <begin position="22"/>
        <end position="108"/>
    </location>
</feature>
<dbReference type="GO" id="GO:0006631">
    <property type="term" value="P:fatty acid metabolic process"/>
    <property type="evidence" value="ECO:0007669"/>
    <property type="project" value="TreeGrafter"/>
</dbReference>
<dbReference type="EMBL" id="VCKY01000316">
    <property type="protein sequence ID" value="TMR08148.1"/>
    <property type="molecule type" value="Genomic_DNA"/>
</dbReference>
<dbReference type="RefSeq" id="WP_138673478.1">
    <property type="nucleotide sequence ID" value="NZ_VCKY01000316.1"/>
</dbReference>
<evidence type="ECO:0000259" key="3">
    <source>
        <dbReference type="Pfam" id="PF00501"/>
    </source>
</evidence>
<dbReference type="Gene3D" id="3.30.300.30">
    <property type="match status" value="1"/>
</dbReference>
<dbReference type="InterPro" id="IPR000873">
    <property type="entry name" value="AMP-dep_synth/lig_dom"/>
</dbReference>
<dbReference type="PANTHER" id="PTHR43201">
    <property type="entry name" value="ACYL-COA SYNTHETASE"/>
    <property type="match status" value="1"/>
</dbReference>
<evidence type="ECO:0000256" key="2">
    <source>
        <dbReference type="ARBA" id="ARBA00022598"/>
    </source>
</evidence>
<accession>A0A5S4EWW6</accession>
<proteinExistence type="inferred from homology"/>
<evidence type="ECO:0000313" key="6">
    <source>
        <dbReference type="Proteomes" id="UP000309128"/>
    </source>
</evidence>
<evidence type="ECO:0000259" key="4">
    <source>
        <dbReference type="Pfam" id="PF13193"/>
    </source>
</evidence>
<dbReference type="Pfam" id="PF13193">
    <property type="entry name" value="AMP-binding_C"/>
    <property type="match status" value="1"/>
</dbReference>
<dbReference type="PANTHER" id="PTHR43201:SF5">
    <property type="entry name" value="MEDIUM-CHAIN ACYL-COA LIGASE ACSF2, MITOCHONDRIAL"/>
    <property type="match status" value="1"/>
</dbReference>
<dbReference type="Proteomes" id="UP000309128">
    <property type="component" value="Unassembled WGS sequence"/>
</dbReference>
<dbReference type="InterPro" id="IPR045851">
    <property type="entry name" value="AMP-bd_C_sf"/>
</dbReference>
<keyword evidence="6" id="KW-1185">Reference proteome</keyword>
<sequence>MTTPGSLPVTIPQLLAAAANRDGPWLHGDAVITFAEAAALVGGEAQTLAAQGVRHGDIVMLVARTTPRDLICWLALTALGAITLPVNPRSTDRELDALIEQAEPAHIIRTPGPWPRPADLPTGLVKPDDLAALIPTSGTTGRSKLVMQTHRAYALAGQGFPHWLGLTGDDRLMTTLPLFHINAPAYSVMGSLSCGAGLILVPRFSARTFLDDARRHGATEFNAIGAMLEILMRQPERPDDADNPLRLCYTGPAPARERQLEIERRFGLRIVVGYALSETPYGLIWPRGARPYETLGTPRQHPGLGTINHARVAEDGELLLRNPAVTPGYWGMPDETAKTIKEGWLHTGDLVTANPDGTYTFVARKKEVIRRRGENLSPLEVEETVAAHPDVLECAVIGVPSELTEEEVKAFVIAVPGRDLDLAVLREWTAARLAAYKVPRFWQQLDALPRTPTARVAKHLLPAAGGRDLG</sequence>
<feature type="domain" description="AMP-binding enzyme C-terminal" evidence="4">
    <location>
        <begin position="380"/>
        <end position="453"/>
    </location>
</feature>
<evidence type="ECO:0000256" key="1">
    <source>
        <dbReference type="ARBA" id="ARBA00006432"/>
    </source>
</evidence>
<dbReference type="Gene3D" id="3.40.50.12780">
    <property type="entry name" value="N-terminal domain of ligase-like"/>
    <property type="match status" value="1"/>
</dbReference>